<evidence type="ECO:0000256" key="4">
    <source>
        <dbReference type="ARBA" id="ARBA00023242"/>
    </source>
</evidence>
<evidence type="ECO:0000256" key="3">
    <source>
        <dbReference type="ARBA" id="ARBA00023163"/>
    </source>
</evidence>
<dbReference type="GO" id="GO:0042797">
    <property type="term" value="P:tRNA transcription by RNA polymerase III"/>
    <property type="evidence" value="ECO:0007669"/>
    <property type="project" value="TreeGrafter"/>
</dbReference>
<dbReference type="PANTHER" id="PTHR13408:SF0">
    <property type="entry name" value="DNA-DIRECTED RNA POLYMERASE III SUBUNIT RPC4"/>
    <property type="match status" value="1"/>
</dbReference>
<dbReference type="GO" id="GO:0003677">
    <property type="term" value="F:DNA binding"/>
    <property type="evidence" value="ECO:0007669"/>
    <property type="project" value="InterPro"/>
</dbReference>
<keyword evidence="4" id="KW-0539">Nucleus</keyword>
<dbReference type="EMBL" id="BSYO01000013">
    <property type="protein sequence ID" value="GMH13754.1"/>
    <property type="molecule type" value="Genomic_DNA"/>
</dbReference>
<comment type="caution">
    <text evidence="6">The sequence shown here is derived from an EMBL/GenBank/DDBJ whole genome shotgun (WGS) entry which is preliminary data.</text>
</comment>
<name>A0AAD3XR89_NEPGR</name>
<accession>A0AAD3XR89</accession>
<sequence>MEHFYSHIPTPAVLLIIMDPNSLNHTTHAQRKVKFAPKAPVRRAQRAVVPKIEVVDDAEAAEAKELMQRFNDGLVAGKPKDEKKSAPSQVAFGHGASGISKSYPVAPKRSIKPNYQGLRMEQEYKDPWNYYGYYPVTLPLRRPYSGNPDLLDEAEFGRPSESITFDGNVTNTAMELGLMEEDPEMRMLFVQLPMTMPMVKQSVAAAGQETANNAMPPSGSGPVGKTYSLNELPAGLMGKMMVYRSGKVKLKLGDTLYDVTPGSDCVFAQDVVAINTEEKHCCVVGELNKRATITPDVSSILDSITHLV</sequence>
<proteinExistence type="predicted"/>
<dbReference type="PANTHER" id="PTHR13408">
    <property type="entry name" value="DNA-DIRECTED RNA POLYMERASE III"/>
    <property type="match status" value="1"/>
</dbReference>
<dbReference type="Proteomes" id="UP001279734">
    <property type="component" value="Unassembled WGS sequence"/>
</dbReference>
<keyword evidence="2" id="KW-0240">DNA-directed RNA polymerase</keyword>
<evidence type="ECO:0000256" key="5">
    <source>
        <dbReference type="SAM" id="MobiDB-lite"/>
    </source>
</evidence>
<dbReference type="GO" id="GO:0005666">
    <property type="term" value="C:RNA polymerase III complex"/>
    <property type="evidence" value="ECO:0007669"/>
    <property type="project" value="InterPro"/>
</dbReference>
<gene>
    <name evidence="6" type="ORF">Nepgr_015595</name>
</gene>
<evidence type="ECO:0000256" key="2">
    <source>
        <dbReference type="ARBA" id="ARBA00022478"/>
    </source>
</evidence>
<dbReference type="Pfam" id="PF05132">
    <property type="entry name" value="RNA_pol_Rpc4"/>
    <property type="match status" value="1"/>
</dbReference>
<evidence type="ECO:0000256" key="1">
    <source>
        <dbReference type="ARBA" id="ARBA00004123"/>
    </source>
</evidence>
<organism evidence="6 7">
    <name type="scientific">Nepenthes gracilis</name>
    <name type="common">Slender pitcher plant</name>
    <dbReference type="NCBI Taxonomy" id="150966"/>
    <lineage>
        <taxon>Eukaryota</taxon>
        <taxon>Viridiplantae</taxon>
        <taxon>Streptophyta</taxon>
        <taxon>Embryophyta</taxon>
        <taxon>Tracheophyta</taxon>
        <taxon>Spermatophyta</taxon>
        <taxon>Magnoliopsida</taxon>
        <taxon>eudicotyledons</taxon>
        <taxon>Gunneridae</taxon>
        <taxon>Pentapetalae</taxon>
        <taxon>Caryophyllales</taxon>
        <taxon>Nepenthaceae</taxon>
        <taxon>Nepenthes</taxon>
    </lineage>
</organism>
<dbReference type="AlphaFoldDB" id="A0AAD3XR89"/>
<dbReference type="InterPro" id="IPR007811">
    <property type="entry name" value="RPC4"/>
</dbReference>
<keyword evidence="3" id="KW-0804">Transcription</keyword>
<evidence type="ECO:0000313" key="7">
    <source>
        <dbReference type="Proteomes" id="UP001279734"/>
    </source>
</evidence>
<protein>
    <recommendedName>
        <fullName evidence="8">DNA-directed RNA polymerase III subunit RPC4</fullName>
    </recommendedName>
</protein>
<evidence type="ECO:0008006" key="8">
    <source>
        <dbReference type="Google" id="ProtNLM"/>
    </source>
</evidence>
<keyword evidence="7" id="KW-1185">Reference proteome</keyword>
<evidence type="ECO:0000313" key="6">
    <source>
        <dbReference type="EMBL" id="GMH13754.1"/>
    </source>
</evidence>
<reference evidence="6" key="1">
    <citation type="submission" date="2023-05" db="EMBL/GenBank/DDBJ databases">
        <title>Nepenthes gracilis genome sequencing.</title>
        <authorList>
            <person name="Fukushima K."/>
        </authorList>
    </citation>
    <scope>NUCLEOTIDE SEQUENCE</scope>
    <source>
        <strain evidence="6">SING2019-196</strain>
    </source>
</reference>
<comment type="subcellular location">
    <subcellularLocation>
        <location evidence="1">Nucleus</location>
    </subcellularLocation>
</comment>
<feature type="region of interest" description="Disordered" evidence="5">
    <location>
        <begin position="76"/>
        <end position="95"/>
    </location>
</feature>